<dbReference type="Proteomes" id="UP000184221">
    <property type="component" value="Unassembled WGS sequence"/>
</dbReference>
<dbReference type="AlphaFoldDB" id="A0A1M5W0P6"/>
<evidence type="ECO:0000259" key="1">
    <source>
        <dbReference type="Pfam" id="PF12728"/>
    </source>
</evidence>
<dbReference type="Pfam" id="PF12728">
    <property type="entry name" value="HTH_17"/>
    <property type="match status" value="1"/>
</dbReference>
<gene>
    <name evidence="2" type="ORF">SAMN05443551_3184</name>
</gene>
<name>A0A1M5W0P6_9RHOB</name>
<proteinExistence type="predicted"/>
<dbReference type="OrthoDB" id="8546410at2"/>
<dbReference type="InterPro" id="IPR009061">
    <property type="entry name" value="DNA-bd_dom_put_sf"/>
</dbReference>
<dbReference type="InterPro" id="IPR041657">
    <property type="entry name" value="HTH_17"/>
</dbReference>
<reference evidence="2 3" key="1">
    <citation type="submission" date="2016-11" db="EMBL/GenBank/DDBJ databases">
        <authorList>
            <person name="Jaros S."/>
            <person name="Januszkiewicz K."/>
            <person name="Wedrychowicz H."/>
        </authorList>
    </citation>
    <scope>NUCLEOTIDE SEQUENCE [LARGE SCALE GENOMIC DNA]</scope>
    <source>
        <strain evidence="2 3">DSM 29431</strain>
    </source>
</reference>
<dbReference type="STRING" id="996342.SAMN05443551_3184"/>
<dbReference type="RefSeq" id="WP_072779003.1">
    <property type="nucleotide sequence ID" value="NZ_FQXC01000004.1"/>
</dbReference>
<organism evidence="2 3">
    <name type="scientific">Marivita hallyeonensis</name>
    <dbReference type="NCBI Taxonomy" id="996342"/>
    <lineage>
        <taxon>Bacteria</taxon>
        <taxon>Pseudomonadati</taxon>
        <taxon>Pseudomonadota</taxon>
        <taxon>Alphaproteobacteria</taxon>
        <taxon>Rhodobacterales</taxon>
        <taxon>Roseobacteraceae</taxon>
        <taxon>Marivita</taxon>
    </lineage>
</organism>
<dbReference type="InterPro" id="IPR036388">
    <property type="entry name" value="WH-like_DNA-bd_sf"/>
</dbReference>
<protein>
    <recommendedName>
        <fullName evidence="1">Helix-turn-helix domain-containing protein</fullName>
    </recommendedName>
</protein>
<evidence type="ECO:0000313" key="2">
    <source>
        <dbReference type="EMBL" id="SHH81041.1"/>
    </source>
</evidence>
<sequence length="140" mass="15805">MARISARRVKTHRSYTFFQLADLLGVTVGTVRRWCKAGLPHVSDARPYLIQGSDFHAFHKAKLSKKKTPLKTFEVYCLGCHAARTPEPGLVEAEPIDAERDCIMAICPTCAGLTRLIISRRDLRKWAGKYGFAYNTREHA</sequence>
<accession>A0A1M5W0P6</accession>
<dbReference type="Gene3D" id="1.10.10.10">
    <property type="entry name" value="Winged helix-like DNA-binding domain superfamily/Winged helix DNA-binding domain"/>
    <property type="match status" value="1"/>
</dbReference>
<evidence type="ECO:0000313" key="3">
    <source>
        <dbReference type="Proteomes" id="UP000184221"/>
    </source>
</evidence>
<feature type="domain" description="Helix-turn-helix" evidence="1">
    <location>
        <begin position="15"/>
        <end position="58"/>
    </location>
</feature>
<dbReference type="EMBL" id="FQXC01000004">
    <property type="protein sequence ID" value="SHH81041.1"/>
    <property type="molecule type" value="Genomic_DNA"/>
</dbReference>
<keyword evidence="3" id="KW-1185">Reference proteome</keyword>
<dbReference type="SUPFAM" id="SSF46955">
    <property type="entry name" value="Putative DNA-binding domain"/>
    <property type="match status" value="1"/>
</dbReference>